<gene>
    <name evidence="1" type="ORF">SMD11_6040</name>
</gene>
<dbReference type="KEGG" id="salj:SMD11_6040"/>
<proteinExistence type="predicted"/>
<protein>
    <recommendedName>
        <fullName evidence="3">Helix-turn-helix domain-containing protein</fullName>
    </recommendedName>
</protein>
<reference evidence="1 2" key="1">
    <citation type="submission" date="2017-06" db="EMBL/GenBank/DDBJ databases">
        <title>Streptomyces albireticuli Genome sequencing and assembly.</title>
        <authorList>
            <person name="Wang Y."/>
            <person name="Du B."/>
            <person name="Ding Y."/>
            <person name="Liu H."/>
            <person name="Hou Q."/>
            <person name="Liu K."/>
            <person name="Yao L."/>
            <person name="Wang C."/>
        </authorList>
    </citation>
    <scope>NUCLEOTIDE SEQUENCE [LARGE SCALE GENOMIC DNA]</scope>
    <source>
        <strain evidence="1 2">MDJK11</strain>
    </source>
</reference>
<evidence type="ECO:0000313" key="2">
    <source>
        <dbReference type="Proteomes" id="UP000195755"/>
    </source>
</evidence>
<organism evidence="1 2">
    <name type="scientific">Streptomyces albireticuli</name>
    <dbReference type="NCBI Taxonomy" id="1940"/>
    <lineage>
        <taxon>Bacteria</taxon>
        <taxon>Bacillati</taxon>
        <taxon>Actinomycetota</taxon>
        <taxon>Actinomycetes</taxon>
        <taxon>Kitasatosporales</taxon>
        <taxon>Streptomycetaceae</taxon>
        <taxon>Streptomyces</taxon>
    </lineage>
</organism>
<sequence length="292" mass="31035">MGDTKMNMNREPVRALCRGAGCARRGATEAGGPAARPATAGAVLCEVCRERLVRELAGLPGLYEECGRLLGGSERSQEKVSGGPLPGMPFNAAASEARSAILGVLGSWSGLVADERRLRATPPREAAPLARFLLLHAGWLTGHPAADALSREVAKAVRRARHVIEPAAPRRVAVGPCVEAGCRGGLTATLRPGDTSPTAITCDTDPAHHWPGSQWLGLGRRIAAARREEGAARVRWLGAGDIARLWDIAPGSVYRYASERGWRRLSRSGRTYYHEADVQETLESRAGTAKAG</sequence>
<dbReference type="EMBL" id="CP021744">
    <property type="protein sequence ID" value="ARZ71616.1"/>
    <property type="molecule type" value="Genomic_DNA"/>
</dbReference>
<accession>A0A1Z2LBF0</accession>
<evidence type="ECO:0000313" key="1">
    <source>
        <dbReference type="EMBL" id="ARZ71616.1"/>
    </source>
</evidence>
<dbReference type="Proteomes" id="UP000195755">
    <property type="component" value="Chromosome"/>
</dbReference>
<evidence type="ECO:0008006" key="3">
    <source>
        <dbReference type="Google" id="ProtNLM"/>
    </source>
</evidence>
<name>A0A1Z2LBF0_9ACTN</name>
<dbReference type="AlphaFoldDB" id="A0A1Z2LBF0"/>